<dbReference type="NCBIfam" id="TIGR00033">
    <property type="entry name" value="aroC"/>
    <property type="match status" value="1"/>
</dbReference>
<name>A0A383BUV6_9ZZZZ</name>
<evidence type="ECO:0000256" key="1">
    <source>
        <dbReference type="ARBA" id="ARBA00005044"/>
    </source>
</evidence>
<gene>
    <name evidence="7" type="ORF">METZ01_LOCUS476566</name>
</gene>
<keyword evidence="5" id="KW-0057">Aromatic amino acid biosynthesis</keyword>
<sequence length="238" mass="25792">KLLSEVKIEIGSRVIQIYNIKDNSPIPVDLTPDELSKKTDRSQVRCLDPEKEEKMVQAISEAKTDGDSVGGVFEVVATGVPYGLGAYTQWNKKLHARISALLMSINAFKGIEIGSGFSGAGKLGSEVHDEIGWDSEKFIRHSNNAGGIEGGMSNAQPIIIRMVMKPIPTLIKPLKSVDIHTKERKDAHKERTDACAVPAASIIAESMLCFALADALLEKFGGDSMAQLKAHMQATAKY</sequence>
<evidence type="ECO:0000256" key="4">
    <source>
        <dbReference type="ARBA" id="ARBA00022605"/>
    </source>
</evidence>
<proteinExistence type="inferred from homology"/>
<dbReference type="GO" id="GO:0010181">
    <property type="term" value="F:FMN binding"/>
    <property type="evidence" value="ECO:0007669"/>
    <property type="project" value="TreeGrafter"/>
</dbReference>
<dbReference type="AlphaFoldDB" id="A0A383BUV6"/>
<dbReference type="PANTHER" id="PTHR21085:SF0">
    <property type="entry name" value="CHORISMATE SYNTHASE"/>
    <property type="match status" value="1"/>
</dbReference>
<dbReference type="Gene3D" id="3.60.150.10">
    <property type="entry name" value="Chorismate synthase AroC"/>
    <property type="match status" value="1"/>
</dbReference>
<dbReference type="Pfam" id="PF01264">
    <property type="entry name" value="Chorismate_synt"/>
    <property type="match status" value="1"/>
</dbReference>
<dbReference type="InterPro" id="IPR035904">
    <property type="entry name" value="Chorismate_synth_AroC_sf"/>
</dbReference>
<dbReference type="GO" id="GO:0009423">
    <property type="term" value="P:chorismate biosynthetic process"/>
    <property type="evidence" value="ECO:0007669"/>
    <property type="project" value="TreeGrafter"/>
</dbReference>
<dbReference type="GO" id="GO:0005829">
    <property type="term" value="C:cytosol"/>
    <property type="evidence" value="ECO:0007669"/>
    <property type="project" value="TreeGrafter"/>
</dbReference>
<accession>A0A383BUV6</accession>
<organism evidence="7">
    <name type="scientific">marine metagenome</name>
    <dbReference type="NCBI Taxonomy" id="408172"/>
    <lineage>
        <taxon>unclassified sequences</taxon>
        <taxon>metagenomes</taxon>
        <taxon>ecological metagenomes</taxon>
    </lineage>
</organism>
<evidence type="ECO:0000313" key="7">
    <source>
        <dbReference type="EMBL" id="SVE23712.1"/>
    </source>
</evidence>
<protein>
    <recommendedName>
        <fullName evidence="3">chorismate synthase</fullName>
        <ecNumber evidence="3">4.2.3.5</ecNumber>
    </recommendedName>
</protein>
<evidence type="ECO:0000256" key="3">
    <source>
        <dbReference type="ARBA" id="ARBA00013036"/>
    </source>
</evidence>
<reference evidence="7" key="1">
    <citation type="submission" date="2018-05" db="EMBL/GenBank/DDBJ databases">
        <authorList>
            <person name="Lanie J.A."/>
            <person name="Ng W.-L."/>
            <person name="Kazmierczak K.M."/>
            <person name="Andrzejewski T.M."/>
            <person name="Davidsen T.M."/>
            <person name="Wayne K.J."/>
            <person name="Tettelin H."/>
            <person name="Glass J.I."/>
            <person name="Rusch D."/>
            <person name="Podicherti R."/>
            <person name="Tsui H.-C.T."/>
            <person name="Winkler M.E."/>
        </authorList>
    </citation>
    <scope>NUCLEOTIDE SEQUENCE</scope>
</reference>
<keyword evidence="4" id="KW-0028">Amino-acid biosynthesis</keyword>
<evidence type="ECO:0000256" key="5">
    <source>
        <dbReference type="ARBA" id="ARBA00023141"/>
    </source>
</evidence>
<dbReference type="GO" id="GO:0004107">
    <property type="term" value="F:chorismate synthase activity"/>
    <property type="evidence" value="ECO:0007669"/>
    <property type="project" value="UniProtKB-EC"/>
</dbReference>
<dbReference type="EC" id="4.2.3.5" evidence="3"/>
<comment type="pathway">
    <text evidence="1">Metabolic intermediate biosynthesis; chorismate biosynthesis; chorismate from D-erythrose 4-phosphate and phosphoenolpyruvate: step 7/7.</text>
</comment>
<dbReference type="InterPro" id="IPR000453">
    <property type="entry name" value="Chorismate_synth"/>
</dbReference>
<comment type="similarity">
    <text evidence="2">Belongs to the chorismate synthase family.</text>
</comment>
<dbReference type="PANTHER" id="PTHR21085">
    <property type="entry name" value="CHORISMATE SYNTHASE"/>
    <property type="match status" value="1"/>
</dbReference>
<dbReference type="GO" id="GO:0008652">
    <property type="term" value="P:amino acid biosynthetic process"/>
    <property type="evidence" value="ECO:0007669"/>
    <property type="project" value="UniProtKB-KW"/>
</dbReference>
<dbReference type="SUPFAM" id="SSF103263">
    <property type="entry name" value="Chorismate synthase, AroC"/>
    <property type="match status" value="1"/>
</dbReference>
<keyword evidence="6" id="KW-0456">Lyase</keyword>
<dbReference type="GO" id="GO:0009073">
    <property type="term" value="P:aromatic amino acid family biosynthetic process"/>
    <property type="evidence" value="ECO:0007669"/>
    <property type="project" value="UniProtKB-KW"/>
</dbReference>
<evidence type="ECO:0000256" key="6">
    <source>
        <dbReference type="ARBA" id="ARBA00023239"/>
    </source>
</evidence>
<feature type="non-terminal residue" evidence="7">
    <location>
        <position position="1"/>
    </location>
</feature>
<dbReference type="EMBL" id="UINC01203450">
    <property type="protein sequence ID" value="SVE23712.1"/>
    <property type="molecule type" value="Genomic_DNA"/>
</dbReference>
<evidence type="ECO:0000256" key="2">
    <source>
        <dbReference type="ARBA" id="ARBA00008014"/>
    </source>
</evidence>